<dbReference type="SUPFAM" id="SSF48179">
    <property type="entry name" value="6-phosphogluconate dehydrogenase C-terminal domain-like"/>
    <property type="match status" value="1"/>
</dbReference>
<dbReference type="InterPro" id="IPR036291">
    <property type="entry name" value="NAD(P)-bd_dom_sf"/>
</dbReference>
<gene>
    <name evidence="5" type="primary">proC</name>
    <name evidence="11" type="ORF">AMJ44_05400</name>
</gene>
<keyword evidence="5" id="KW-0963">Cytoplasm</keyword>
<comment type="subcellular location">
    <subcellularLocation>
        <location evidence="5">Cytoplasm</location>
    </subcellularLocation>
</comment>
<evidence type="ECO:0000313" key="12">
    <source>
        <dbReference type="Proteomes" id="UP000051861"/>
    </source>
</evidence>
<proteinExistence type="inferred from homology"/>
<dbReference type="InterPro" id="IPR029036">
    <property type="entry name" value="P5CR_dimer"/>
</dbReference>
<dbReference type="Pfam" id="PF03807">
    <property type="entry name" value="F420_oxidored"/>
    <property type="match status" value="1"/>
</dbReference>
<dbReference type="PANTHER" id="PTHR11645:SF0">
    <property type="entry name" value="PYRROLINE-5-CARBOXYLATE REDUCTASE 3"/>
    <property type="match status" value="1"/>
</dbReference>
<feature type="domain" description="Pyrroline-5-carboxylate reductase dimerisation" evidence="10">
    <location>
        <begin position="147"/>
        <end position="251"/>
    </location>
</feature>
<evidence type="ECO:0000256" key="5">
    <source>
        <dbReference type="HAMAP-Rule" id="MF_01925"/>
    </source>
</evidence>
<comment type="pathway">
    <text evidence="5 8">Amino-acid biosynthesis; L-proline biosynthesis; L-proline from L-glutamate 5-semialdehyde: step 1/1.</text>
</comment>
<dbReference type="EMBL" id="LIZX01000039">
    <property type="protein sequence ID" value="KPJ68823.1"/>
    <property type="molecule type" value="Genomic_DNA"/>
</dbReference>
<dbReference type="InterPro" id="IPR000304">
    <property type="entry name" value="Pyrroline-COOH_reductase"/>
</dbReference>
<feature type="binding site" evidence="7">
    <location>
        <begin position="58"/>
        <end position="61"/>
    </location>
    <ligand>
        <name>NADP(+)</name>
        <dbReference type="ChEBI" id="CHEBI:58349"/>
    </ligand>
</feature>
<comment type="similarity">
    <text evidence="1 5 8">Belongs to the pyrroline-5-carboxylate reductase family.</text>
</comment>
<keyword evidence="3 5" id="KW-0560">Oxidoreductase</keyword>
<keyword evidence="5 8" id="KW-0028">Amino-acid biosynthesis</keyword>
<dbReference type="Pfam" id="PF14748">
    <property type="entry name" value="P5CR_dimer"/>
    <property type="match status" value="1"/>
</dbReference>
<accession>A0A0S7Y265</accession>
<evidence type="ECO:0000313" key="11">
    <source>
        <dbReference type="EMBL" id="KPJ68823.1"/>
    </source>
</evidence>
<comment type="catalytic activity">
    <reaction evidence="5">
        <text>L-proline + NAD(+) = (S)-1-pyrroline-5-carboxylate + NADH + 2 H(+)</text>
        <dbReference type="Rhea" id="RHEA:14105"/>
        <dbReference type="ChEBI" id="CHEBI:15378"/>
        <dbReference type="ChEBI" id="CHEBI:17388"/>
        <dbReference type="ChEBI" id="CHEBI:57540"/>
        <dbReference type="ChEBI" id="CHEBI:57945"/>
        <dbReference type="ChEBI" id="CHEBI:60039"/>
        <dbReference type="EC" id="1.5.1.2"/>
    </reaction>
</comment>
<evidence type="ECO:0000256" key="3">
    <source>
        <dbReference type="ARBA" id="ARBA00023002"/>
    </source>
</evidence>
<evidence type="ECO:0000256" key="7">
    <source>
        <dbReference type="PIRSR" id="PIRSR000193-1"/>
    </source>
</evidence>
<comment type="caution">
    <text evidence="11">The sequence shown here is derived from an EMBL/GenBank/DDBJ whole genome shotgun (WGS) entry which is preliminary data.</text>
</comment>
<dbReference type="Proteomes" id="UP000051861">
    <property type="component" value="Unassembled WGS sequence"/>
</dbReference>
<protein>
    <recommendedName>
        <fullName evidence="5 6">Pyrroline-5-carboxylate reductase</fullName>
        <shortName evidence="5">P5C reductase</shortName>
        <shortName evidence="5">P5CR</shortName>
        <ecNumber evidence="5 6">1.5.1.2</ecNumber>
    </recommendedName>
    <alternativeName>
        <fullName evidence="5">PCA reductase</fullName>
    </alternativeName>
</protein>
<dbReference type="GO" id="GO:0004735">
    <property type="term" value="F:pyrroline-5-carboxylate reductase activity"/>
    <property type="evidence" value="ECO:0007669"/>
    <property type="project" value="UniProtKB-UniRule"/>
</dbReference>
<comment type="catalytic activity">
    <reaction evidence="5 8">
        <text>L-proline + NADP(+) = (S)-1-pyrroline-5-carboxylate + NADPH + 2 H(+)</text>
        <dbReference type="Rhea" id="RHEA:14109"/>
        <dbReference type="ChEBI" id="CHEBI:15378"/>
        <dbReference type="ChEBI" id="CHEBI:17388"/>
        <dbReference type="ChEBI" id="CHEBI:57783"/>
        <dbReference type="ChEBI" id="CHEBI:58349"/>
        <dbReference type="ChEBI" id="CHEBI:60039"/>
        <dbReference type="EC" id="1.5.1.2"/>
    </reaction>
</comment>
<dbReference type="EC" id="1.5.1.2" evidence="5 6"/>
<dbReference type="PANTHER" id="PTHR11645">
    <property type="entry name" value="PYRROLINE-5-CARBOXYLATE REDUCTASE"/>
    <property type="match status" value="1"/>
</dbReference>
<dbReference type="GO" id="GO:0005737">
    <property type="term" value="C:cytoplasm"/>
    <property type="evidence" value="ECO:0007669"/>
    <property type="project" value="UniProtKB-SubCell"/>
</dbReference>
<organism evidence="11 12">
    <name type="scientific">candidate division WOR-1 bacterium DG_54_3</name>
    <dbReference type="NCBI Taxonomy" id="1703775"/>
    <lineage>
        <taxon>Bacteria</taxon>
        <taxon>Bacillati</taxon>
        <taxon>Saganbacteria</taxon>
    </lineage>
</organism>
<evidence type="ECO:0000256" key="8">
    <source>
        <dbReference type="RuleBase" id="RU003903"/>
    </source>
</evidence>
<sequence>MAEAIIQGLLSSNLVSGSEIFVYDIKANLREYLSKKYFISVEAENQKVASLSEVLILAVKPQNVSEAIKGLEIPKEKLLISIAAGIRLGYLEKAFPSVPIVRVMPNNPALVGAGITAMTLGKSAKEPHRHLAEKIFKSVGEVIMIEEKNMDAVTGLSGSGPAFVYLAIEAMTDAGKKLGLDQKAAQKLALETVLGAARTMKETGKSAKELREMVTSPGGTTIEGLKVLEKRKFAAALREAVIAAARKSKTLSRNLSRS</sequence>
<dbReference type="PROSITE" id="PS00521">
    <property type="entry name" value="P5CR"/>
    <property type="match status" value="1"/>
</dbReference>
<feature type="binding site" evidence="7">
    <location>
        <position position="45"/>
    </location>
    <ligand>
        <name>NADPH</name>
        <dbReference type="ChEBI" id="CHEBI:57783"/>
    </ligand>
</feature>
<dbReference type="PIRSF" id="PIRSF000193">
    <property type="entry name" value="Pyrrol-5-carb_rd"/>
    <property type="match status" value="1"/>
</dbReference>
<dbReference type="PATRIC" id="fig|1703775.3.peg.1912"/>
<reference evidence="11 12" key="1">
    <citation type="journal article" date="2015" name="Microbiome">
        <title>Genomic resolution of linkages in carbon, nitrogen, and sulfur cycling among widespread estuary sediment bacteria.</title>
        <authorList>
            <person name="Baker B.J."/>
            <person name="Lazar C.S."/>
            <person name="Teske A.P."/>
            <person name="Dick G.J."/>
        </authorList>
    </citation>
    <scope>NUCLEOTIDE SEQUENCE [LARGE SCALE GENOMIC DNA]</scope>
    <source>
        <strain evidence="11">DG_54_3</strain>
    </source>
</reference>
<comment type="function">
    <text evidence="4 5">Catalyzes the reduction of 1-pyrroline-5-carboxylate (PCA) to L-proline.</text>
</comment>
<evidence type="ECO:0000256" key="1">
    <source>
        <dbReference type="ARBA" id="ARBA00005525"/>
    </source>
</evidence>
<dbReference type="NCBIfam" id="TIGR00112">
    <property type="entry name" value="proC"/>
    <property type="match status" value="1"/>
</dbReference>
<dbReference type="UniPathway" id="UPA00098">
    <property type="reaction ID" value="UER00361"/>
</dbReference>
<evidence type="ECO:0000256" key="6">
    <source>
        <dbReference type="NCBIfam" id="TIGR00112"/>
    </source>
</evidence>
<dbReference type="InterPro" id="IPR008927">
    <property type="entry name" value="6-PGluconate_DH-like_C_sf"/>
</dbReference>
<dbReference type="InterPro" id="IPR028939">
    <property type="entry name" value="P5C_Rdtase_cat_N"/>
</dbReference>
<evidence type="ECO:0000256" key="2">
    <source>
        <dbReference type="ARBA" id="ARBA00022857"/>
    </source>
</evidence>
<dbReference type="Gene3D" id="3.40.50.720">
    <property type="entry name" value="NAD(P)-binding Rossmann-like Domain"/>
    <property type="match status" value="1"/>
</dbReference>
<keyword evidence="5 8" id="KW-0641">Proline biosynthesis</keyword>
<name>A0A0S7Y265_UNCSA</name>
<dbReference type="InterPro" id="IPR053790">
    <property type="entry name" value="P5CR-like_CS"/>
</dbReference>
<keyword evidence="2 5" id="KW-0521">NADP</keyword>
<feature type="domain" description="Pyrroline-5-carboxylate reductase catalytic N-terminal" evidence="9">
    <location>
        <begin position="1"/>
        <end position="85"/>
    </location>
</feature>
<dbReference type="FunFam" id="1.10.3730.10:FF:000001">
    <property type="entry name" value="Pyrroline-5-carboxylate reductase"/>
    <property type="match status" value="1"/>
</dbReference>
<evidence type="ECO:0000259" key="10">
    <source>
        <dbReference type="Pfam" id="PF14748"/>
    </source>
</evidence>
<dbReference type="GO" id="GO:0055129">
    <property type="term" value="P:L-proline biosynthetic process"/>
    <property type="evidence" value="ECO:0007669"/>
    <property type="project" value="UniProtKB-UniRule"/>
</dbReference>
<dbReference type="AlphaFoldDB" id="A0A0S7Y265"/>
<evidence type="ECO:0000256" key="4">
    <source>
        <dbReference type="ARBA" id="ARBA00058118"/>
    </source>
</evidence>
<dbReference type="SUPFAM" id="SSF51735">
    <property type="entry name" value="NAD(P)-binding Rossmann-fold domains"/>
    <property type="match status" value="1"/>
</dbReference>
<dbReference type="HAMAP" id="MF_01925">
    <property type="entry name" value="P5C_reductase"/>
    <property type="match status" value="1"/>
</dbReference>
<dbReference type="Gene3D" id="1.10.3730.10">
    <property type="entry name" value="ProC C-terminal domain-like"/>
    <property type="match status" value="1"/>
</dbReference>
<evidence type="ECO:0000259" key="9">
    <source>
        <dbReference type="Pfam" id="PF03807"/>
    </source>
</evidence>